<feature type="signal peptide" evidence="1">
    <location>
        <begin position="1"/>
        <end position="24"/>
    </location>
</feature>
<sequence length="73" mass="7647">MKRIQIAVIAGLTLASTAFVPAAAANELTSAVTNVALDVAEQVAADVKESSVRQIDQMWASLQNMLADTEASE</sequence>
<proteinExistence type="predicted"/>
<reference evidence="2" key="1">
    <citation type="submission" date="2021-07" db="EMBL/GenBank/DDBJ databases">
        <title>Neiella marina sp. nov., isolated from the intestinal content of sea cucumber Apostichopus japonicus.</title>
        <authorList>
            <person name="Bai X."/>
        </authorList>
    </citation>
    <scope>NUCLEOTIDE SEQUENCE</scope>
    <source>
        <strain evidence="2">126</strain>
    </source>
</reference>
<evidence type="ECO:0000313" key="3">
    <source>
        <dbReference type="Proteomes" id="UP001166251"/>
    </source>
</evidence>
<organism evidence="2 3">
    <name type="scientific">Neiella holothuriorum</name>
    <dbReference type="NCBI Taxonomy" id="2870530"/>
    <lineage>
        <taxon>Bacteria</taxon>
        <taxon>Pseudomonadati</taxon>
        <taxon>Pseudomonadota</taxon>
        <taxon>Gammaproteobacteria</taxon>
        <taxon>Alteromonadales</taxon>
        <taxon>Echinimonadaceae</taxon>
        <taxon>Neiella</taxon>
    </lineage>
</organism>
<dbReference type="RefSeq" id="WP_220103756.1">
    <property type="nucleotide sequence ID" value="NZ_JAHZSS010000008.1"/>
</dbReference>
<comment type="caution">
    <text evidence="2">The sequence shown here is derived from an EMBL/GenBank/DDBJ whole genome shotgun (WGS) entry which is preliminary data.</text>
</comment>
<feature type="chain" id="PRO_5046583001" evidence="1">
    <location>
        <begin position="25"/>
        <end position="73"/>
    </location>
</feature>
<evidence type="ECO:0000313" key="2">
    <source>
        <dbReference type="EMBL" id="MBW8191073.1"/>
    </source>
</evidence>
<gene>
    <name evidence="2" type="ORF">K0504_08510</name>
</gene>
<keyword evidence="3" id="KW-1185">Reference proteome</keyword>
<dbReference type="EMBL" id="JAHZSS010000008">
    <property type="protein sequence ID" value="MBW8191073.1"/>
    <property type="molecule type" value="Genomic_DNA"/>
</dbReference>
<keyword evidence="1" id="KW-0732">Signal</keyword>
<protein>
    <submittedName>
        <fullName evidence="2">Uncharacterized protein</fullName>
    </submittedName>
</protein>
<name>A0ABS7EFF8_9GAMM</name>
<accession>A0ABS7EFF8</accession>
<dbReference type="Proteomes" id="UP001166251">
    <property type="component" value="Unassembled WGS sequence"/>
</dbReference>
<evidence type="ECO:0000256" key="1">
    <source>
        <dbReference type="SAM" id="SignalP"/>
    </source>
</evidence>